<dbReference type="Proteomes" id="UP000195139">
    <property type="component" value="Unassembled WGS sequence"/>
</dbReference>
<organism evidence="3">
    <name type="scientific">Candidatus Enterococcus mansonii</name>
    <dbReference type="NCBI Taxonomy" id="1834181"/>
    <lineage>
        <taxon>Bacteria</taxon>
        <taxon>Bacillati</taxon>
        <taxon>Bacillota</taxon>
        <taxon>Bacilli</taxon>
        <taxon>Lactobacillales</taxon>
        <taxon>Enterococcaceae</taxon>
        <taxon>Enterococcus</taxon>
    </lineage>
</organism>
<evidence type="ECO:0000313" key="4">
    <source>
        <dbReference type="Proteomes" id="UP000195139"/>
    </source>
</evidence>
<name>A0A242C678_9ENTE</name>
<dbReference type="STRING" id="1834181.A5880_002861"/>
<dbReference type="GO" id="GO:0003677">
    <property type="term" value="F:DNA binding"/>
    <property type="evidence" value="ECO:0007669"/>
    <property type="project" value="InterPro"/>
</dbReference>
<protein>
    <recommendedName>
        <fullName evidence="1">SpoVT-AbrB domain-containing protein</fullName>
    </recommendedName>
</protein>
<dbReference type="Gene3D" id="2.10.260.10">
    <property type="match status" value="1"/>
</dbReference>
<dbReference type="EMBL" id="NGLE02000001">
    <property type="protein sequence ID" value="MEI5993043.1"/>
    <property type="molecule type" value="Genomic_DNA"/>
</dbReference>
<dbReference type="InterPro" id="IPR007159">
    <property type="entry name" value="SpoVT-AbrB_dom"/>
</dbReference>
<evidence type="ECO:0000259" key="1">
    <source>
        <dbReference type="Pfam" id="PF04014"/>
    </source>
</evidence>
<dbReference type="EMBL" id="NGLE01000004">
    <property type="protein sequence ID" value="OTO05686.1"/>
    <property type="molecule type" value="Genomic_DNA"/>
</dbReference>
<dbReference type="Pfam" id="PF04014">
    <property type="entry name" value="MazE_antitoxin"/>
    <property type="match status" value="1"/>
</dbReference>
<dbReference type="AlphaFoldDB" id="A0A242C678"/>
<reference evidence="3" key="1">
    <citation type="submission" date="2017-05" db="EMBL/GenBank/DDBJ databases">
        <title>The Genome Sequence of Enterococcus sp. 4G2_DIV0659.</title>
        <authorList>
            <consortium name="The Broad Institute Genomics Platform"/>
            <consortium name="The Broad Institute Genomic Center for Infectious Diseases"/>
            <person name="Earl A."/>
            <person name="Manson A."/>
            <person name="Schwartman J."/>
            <person name="Gilmore M."/>
            <person name="Abouelleil A."/>
            <person name="Cao P."/>
            <person name="Chapman S."/>
            <person name="Cusick C."/>
            <person name="Shea T."/>
            <person name="Young S."/>
            <person name="Neafsey D."/>
            <person name="Nusbaum C."/>
            <person name="Birren B."/>
        </authorList>
    </citation>
    <scope>NUCLEOTIDE SEQUENCE [LARGE SCALE GENOMIC DNA]</scope>
    <source>
        <strain evidence="3">4G2_DIV0659</strain>
    </source>
</reference>
<gene>
    <name evidence="2" type="ORF">A5880_000584</name>
    <name evidence="3" type="ORF">A5880_002861</name>
</gene>
<reference evidence="2 4" key="2">
    <citation type="submission" date="2018-07" db="EMBL/GenBank/DDBJ databases">
        <title>The Genome Sequence of Enterococcus sp. DIV0659b.</title>
        <authorList>
            <consortium name="The Broad Institute Genomics Platform"/>
            <consortium name="The Broad Institute Genomic Center for Infectious Diseases"/>
            <person name="Earl A."/>
            <person name="Manson A."/>
            <person name="Schwartman J."/>
            <person name="Gilmore M."/>
            <person name="Abouelleil A."/>
            <person name="Cao P."/>
            <person name="Chapman S."/>
            <person name="Cusick C."/>
            <person name="Shea T."/>
            <person name="Young S."/>
            <person name="Neafsey D."/>
            <person name="Nusbaum C."/>
            <person name="Birren B."/>
        </authorList>
    </citation>
    <scope>NUCLEOTIDE SEQUENCE [LARGE SCALE GENOMIC DNA]</scope>
    <source>
        <strain evidence="2 4">4G2_DIV0659</strain>
    </source>
</reference>
<dbReference type="RefSeq" id="WP_086331713.1">
    <property type="nucleotide sequence ID" value="NZ_NGLE02000001.1"/>
</dbReference>
<dbReference type="OrthoDB" id="2189175at2"/>
<feature type="domain" description="SpoVT-AbrB" evidence="1">
    <location>
        <begin position="9"/>
        <end position="47"/>
    </location>
</feature>
<sequence>MEELKRKIRKDGSSVVITVPVEILERLGVKVGDTIVYKEGESGIMIEGEETAFYEDGEVTPDFMSLVQHTYAEHEEAFKKLVDR</sequence>
<accession>A0A242C678</accession>
<keyword evidence="4" id="KW-1185">Reference proteome</keyword>
<dbReference type="SUPFAM" id="SSF89447">
    <property type="entry name" value="AbrB/MazE/MraZ-like"/>
    <property type="match status" value="1"/>
</dbReference>
<dbReference type="InterPro" id="IPR037914">
    <property type="entry name" value="SpoVT-AbrB_sf"/>
</dbReference>
<evidence type="ECO:0000313" key="3">
    <source>
        <dbReference type="EMBL" id="OTO05686.1"/>
    </source>
</evidence>
<comment type="caution">
    <text evidence="3">The sequence shown here is derived from an EMBL/GenBank/DDBJ whole genome shotgun (WGS) entry which is preliminary data.</text>
</comment>
<evidence type="ECO:0000313" key="2">
    <source>
        <dbReference type="EMBL" id="MEI5993043.1"/>
    </source>
</evidence>
<proteinExistence type="predicted"/>